<evidence type="ECO:0000313" key="3">
    <source>
        <dbReference type="Proteomes" id="UP000030129"/>
    </source>
</evidence>
<sequence>MKKSVLLLLLLLVSANSFAHFMWVETAMTGKVNQKQEVKVYFGEYTYGMIEEVNGEAFNKMKKFTVWVVAPNGEKQQLEMKAGETFYSGYFTPKTNGTHTVVLNNNEIDVVDYTQYDFGIFKTHYHSVAKVEVGNKTTETAAINPEGLTIVDLTKKVHTEKGETVLKVLYKGQPVKEQEVTVFISDLWSKKVYTDEKGEIRFTLPWNTKYILEVTRKEEVPGSYNGQDYQFIWHCATYAIPLG</sequence>
<dbReference type="Pfam" id="PF10670">
    <property type="entry name" value="DUF4198"/>
    <property type="match status" value="1"/>
</dbReference>
<organism evidence="2 3">
    <name type="scientific">Flavobacterium beibuense F44-8</name>
    <dbReference type="NCBI Taxonomy" id="1406840"/>
    <lineage>
        <taxon>Bacteria</taxon>
        <taxon>Pseudomonadati</taxon>
        <taxon>Bacteroidota</taxon>
        <taxon>Flavobacteriia</taxon>
        <taxon>Flavobacteriales</taxon>
        <taxon>Flavobacteriaceae</taxon>
        <taxon>Flavobacterium</taxon>
    </lineage>
</organism>
<proteinExistence type="predicted"/>
<feature type="chain" id="PRO_5001991454" evidence="1">
    <location>
        <begin position="20"/>
        <end position="243"/>
    </location>
</feature>
<name>A0A0A2LT61_9FLAO</name>
<gene>
    <name evidence="2" type="ORF">Q763_14065</name>
</gene>
<dbReference type="eggNOG" id="COG5266">
    <property type="taxonomic scope" value="Bacteria"/>
</dbReference>
<dbReference type="Proteomes" id="UP000030129">
    <property type="component" value="Unassembled WGS sequence"/>
</dbReference>
<feature type="signal peptide" evidence="1">
    <location>
        <begin position="1"/>
        <end position="19"/>
    </location>
</feature>
<dbReference type="STRING" id="1406840.Q763_14065"/>
<keyword evidence="1" id="KW-0732">Signal</keyword>
<dbReference type="InterPro" id="IPR019613">
    <property type="entry name" value="DUF4198"/>
</dbReference>
<accession>A0A0A2LT61</accession>
<keyword evidence="3" id="KW-1185">Reference proteome</keyword>
<evidence type="ECO:0000313" key="2">
    <source>
        <dbReference type="EMBL" id="KGO79355.1"/>
    </source>
</evidence>
<evidence type="ECO:0000256" key="1">
    <source>
        <dbReference type="SAM" id="SignalP"/>
    </source>
</evidence>
<comment type="caution">
    <text evidence="2">The sequence shown here is derived from an EMBL/GenBank/DDBJ whole genome shotgun (WGS) entry which is preliminary data.</text>
</comment>
<dbReference type="RefSeq" id="WP_035135303.1">
    <property type="nucleotide sequence ID" value="NZ_JRLV01000018.1"/>
</dbReference>
<dbReference type="AlphaFoldDB" id="A0A0A2LT61"/>
<protein>
    <submittedName>
        <fullName evidence="2">Ferredoxin</fullName>
    </submittedName>
</protein>
<dbReference type="EMBL" id="JRLV01000018">
    <property type="protein sequence ID" value="KGO79355.1"/>
    <property type="molecule type" value="Genomic_DNA"/>
</dbReference>
<reference evidence="2 3" key="1">
    <citation type="submission" date="2013-09" db="EMBL/GenBank/DDBJ databases">
        <authorList>
            <person name="Zeng Z."/>
            <person name="Chen C."/>
        </authorList>
    </citation>
    <scope>NUCLEOTIDE SEQUENCE [LARGE SCALE GENOMIC DNA]</scope>
    <source>
        <strain evidence="2 3">F44-8</strain>
    </source>
</reference>